<comment type="caution">
    <text evidence="8">The sequence shown here is derived from an EMBL/GenBank/DDBJ whole genome shotgun (WGS) entry which is preliminary data.</text>
</comment>
<dbReference type="Pfam" id="PF17827">
    <property type="entry name" value="PrmC_N"/>
    <property type="match status" value="1"/>
</dbReference>
<dbReference type="GO" id="GO:0102559">
    <property type="term" value="F:peptide chain release factor N(5)-glutamine methyltransferase activity"/>
    <property type="evidence" value="ECO:0007669"/>
    <property type="project" value="UniProtKB-EC"/>
</dbReference>
<dbReference type="InterPro" id="IPR029063">
    <property type="entry name" value="SAM-dependent_MTases_sf"/>
</dbReference>
<dbReference type="PANTHER" id="PTHR18895:SF74">
    <property type="entry name" value="MTRF1L RELEASE FACTOR GLUTAMINE METHYLTRANSFERASE"/>
    <property type="match status" value="1"/>
</dbReference>
<evidence type="ECO:0000259" key="6">
    <source>
        <dbReference type="Pfam" id="PF05175"/>
    </source>
</evidence>
<name>A0A420ZCU9_UNCK3</name>
<dbReference type="PANTHER" id="PTHR18895">
    <property type="entry name" value="HEMK METHYLTRANSFERASE"/>
    <property type="match status" value="1"/>
</dbReference>
<dbReference type="InterPro" id="IPR050320">
    <property type="entry name" value="N5-glutamine_MTase"/>
</dbReference>
<dbReference type="InterPro" id="IPR004556">
    <property type="entry name" value="HemK-like"/>
</dbReference>
<dbReference type="InterPro" id="IPR007848">
    <property type="entry name" value="Small_mtfrase_dom"/>
</dbReference>
<dbReference type="CDD" id="cd02440">
    <property type="entry name" value="AdoMet_MTases"/>
    <property type="match status" value="1"/>
</dbReference>
<protein>
    <recommendedName>
        <fullName evidence="1">peptide chain release factor N(5)-glutamine methyltransferase</fullName>
        <ecNumber evidence="1">2.1.1.297</ecNumber>
    </recommendedName>
</protein>
<reference evidence="8 9" key="1">
    <citation type="submission" date="2018-06" db="EMBL/GenBank/DDBJ databases">
        <title>Extensive metabolic versatility and redundancy in microbially diverse, dynamic hydrothermal sediments.</title>
        <authorList>
            <person name="Dombrowski N."/>
            <person name="Teske A."/>
            <person name="Baker B.J."/>
        </authorList>
    </citation>
    <scope>NUCLEOTIDE SEQUENCE [LARGE SCALE GENOMIC DNA]</scope>
    <source>
        <strain evidence="8">B79_G16</strain>
    </source>
</reference>
<keyword evidence="3 8" id="KW-0808">Transferase</keyword>
<sequence length="274" mass="31070">MKIKEAVDWGTKQLKYSSSPRLDAEVLLSFASQKPKTDLYARPFAIIPTLRTKKYKALIKERAASVPIAYLTKQKEFFNITFYVDHHVLIPRPETEAIVKNAIELARKKKIKIIYDIGTGCGNIAIALAKNLPSAKIVASDICRQALSVAKRNILNQGLENQIEIVHSNLAEHIKTAELIVANLPYIPEYYRVSKDILFEPQKALFAGMDGLKFYRRLFKETFPRLFRGTVLIELGTKQYEPMSNWLIQHFSNVQTTPINNIDGSICGLKANFS</sequence>
<dbReference type="Gene3D" id="1.10.8.10">
    <property type="entry name" value="DNA helicase RuvA subunit, C-terminal domain"/>
    <property type="match status" value="1"/>
</dbReference>
<evidence type="ECO:0000256" key="5">
    <source>
        <dbReference type="ARBA" id="ARBA00048391"/>
    </source>
</evidence>
<gene>
    <name evidence="8" type="primary">prmC</name>
    <name evidence="8" type="ORF">DRH29_02345</name>
</gene>
<feature type="domain" description="Methyltransferase small" evidence="6">
    <location>
        <begin position="110"/>
        <end position="186"/>
    </location>
</feature>
<evidence type="ECO:0000256" key="1">
    <source>
        <dbReference type="ARBA" id="ARBA00012771"/>
    </source>
</evidence>
<dbReference type="NCBIfam" id="TIGR00536">
    <property type="entry name" value="hemK_fam"/>
    <property type="match status" value="1"/>
</dbReference>
<dbReference type="SUPFAM" id="SSF53335">
    <property type="entry name" value="S-adenosyl-L-methionine-dependent methyltransferases"/>
    <property type="match status" value="1"/>
</dbReference>
<dbReference type="AlphaFoldDB" id="A0A420ZCU9"/>
<dbReference type="Gene3D" id="3.40.50.150">
    <property type="entry name" value="Vaccinia Virus protein VP39"/>
    <property type="match status" value="1"/>
</dbReference>
<dbReference type="GO" id="GO:0032259">
    <property type="term" value="P:methylation"/>
    <property type="evidence" value="ECO:0007669"/>
    <property type="project" value="UniProtKB-KW"/>
</dbReference>
<proteinExistence type="predicted"/>
<evidence type="ECO:0000313" key="8">
    <source>
        <dbReference type="EMBL" id="RLC37307.1"/>
    </source>
</evidence>
<comment type="catalytic activity">
    <reaction evidence="5">
        <text>L-glutaminyl-[peptide chain release factor] + S-adenosyl-L-methionine = N(5)-methyl-L-glutaminyl-[peptide chain release factor] + S-adenosyl-L-homocysteine + H(+)</text>
        <dbReference type="Rhea" id="RHEA:42896"/>
        <dbReference type="Rhea" id="RHEA-COMP:10271"/>
        <dbReference type="Rhea" id="RHEA-COMP:10272"/>
        <dbReference type="ChEBI" id="CHEBI:15378"/>
        <dbReference type="ChEBI" id="CHEBI:30011"/>
        <dbReference type="ChEBI" id="CHEBI:57856"/>
        <dbReference type="ChEBI" id="CHEBI:59789"/>
        <dbReference type="ChEBI" id="CHEBI:61891"/>
        <dbReference type="EC" id="2.1.1.297"/>
    </reaction>
</comment>
<feature type="domain" description="Release factor glutamine methyltransferase N-terminal" evidence="7">
    <location>
        <begin position="5"/>
        <end position="72"/>
    </location>
</feature>
<evidence type="ECO:0000256" key="3">
    <source>
        <dbReference type="ARBA" id="ARBA00022679"/>
    </source>
</evidence>
<keyword evidence="4" id="KW-0949">S-adenosyl-L-methionine</keyword>
<evidence type="ECO:0000313" key="9">
    <source>
        <dbReference type="Proteomes" id="UP000281261"/>
    </source>
</evidence>
<organism evidence="8 9">
    <name type="scientific">candidate division Kazan bacterium</name>
    <dbReference type="NCBI Taxonomy" id="2202143"/>
    <lineage>
        <taxon>Bacteria</taxon>
        <taxon>Bacteria division Kazan-3B-28</taxon>
    </lineage>
</organism>
<dbReference type="Pfam" id="PF05175">
    <property type="entry name" value="MTS"/>
    <property type="match status" value="1"/>
</dbReference>
<evidence type="ECO:0000256" key="4">
    <source>
        <dbReference type="ARBA" id="ARBA00022691"/>
    </source>
</evidence>
<evidence type="ECO:0000259" key="7">
    <source>
        <dbReference type="Pfam" id="PF17827"/>
    </source>
</evidence>
<evidence type="ECO:0000256" key="2">
    <source>
        <dbReference type="ARBA" id="ARBA00022603"/>
    </source>
</evidence>
<keyword evidence="2 8" id="KW-0489">Methyltransferase</keyword>
<dbReference type="Proteomes" id="UP000281261">
    <property type="component" value="Unassembled WGS sequence"/>
</dbReference>
<dbReference type="EMBL" id="QMNG01000006">
    <property type="protein sequence ID" value="RLC37307.1"/>
    <property type="molecule type" value="Genomic_DNA"/>
</dbReference>
<dbReference type="InterPro" id="IPR040758">
    <property type="entry name" value="PrmC_N"/>
</dbReference>
<dbReference type="NCBIfam" id="TIGR03534">
    <property type="entry name" value="RF_mod_PrmC"/>
    <property type="match status" value="1"/>
</dbReference>
<accession>A0A420ZCU9</accession>
<dbReference type="EC" id="2.1.1.297" evidence="1"/>
<dbReference type="InterPro" id="IPR019874">
    <property type="entry name" value="RF_methyltr_PrmC"/>
</dbReference>